<dbReference type="GO" id="GO:0016787">
    <property type="term" value="F:hydrolase activity"/>
    <property type="evidence" value="ECO:0007669"/>
    <property type="project" value="UniProtKB-KW"/>
</dbReference>
<reference evidence="3 4" key="1">
    <citation type="submission" date="2012-06" db="EMBL/GenBank/DDBJ databases">
        <title>Complete genome of Terriglobus roseus DSM 18391.</title>
        <authorList>
            <consortium name="US DOE Joint Genome Institute (JGI-PGF)"/>
            <person name="Lucas S."/>
            <person name="Copeland A."/>
            <person name="Lapidus A."/>
            <person name="Glavina del Rio T."/>
            <person name="Dalin E."/>
            <person name="Tice H."/>
            <person name="Bruce D."/>
            <person name="Goodwin L."/>
            <person name="Pitluck S."/>
            <person name="Peters L."/>
            <person name="Mikhailova N."/>
            <person name="Munk A.C.C."/>
            <person name="Kyrpides N."/>
            <person name="Mavromatis K."/>
            <person name="Ivanova N."/>
            <person name="Brettin T."/>
            <person name="Detter J.C."/>
            <person name="Han C."/>
            <person name="Larimer F."/>
            <person name="Land M."/>
            <person name="Hauser L."/>
            <person name="Markowitz V."/>
            <person name="Cheng J.-F."/>
            <person name="Hugenholtz P."/>
            <person name="Woyke T."/>
            <person name="Wu D."/>
            <person name="Brambilla E."/>
            <person name="Klenk H.-P."/>
            <person name="Eisen J.A."/>
        </authorList>
    </citation>
    <scope>NUCLEOTIDE SEQUENCE [LARGE SCALE GENOMIC DNA]</scope>
    <source>
        <strain evidence="4">DSM 18391 / NRRL B-41598 / KBS 63</strain>
    </source>
</reference>
<evidence type="ECO:0000256" key="1">
    <source>
        <dbReference type="ARBA" id="ARBA00022801"/>
    </source>
</evidence>
<evidence type="ECO:0000313" key="4">
    <source>
        <dbReference type="Proteomes" id="UP000006056"/>
    </source>
</evidence>
<dbReference type="InterPro" id="IPR011042">
    <property type="entry name" value="6-blade_b-propeller_TolB-like"/>
</dbReference>
<evidence type="ECO:0000259" key="2">
    <source>
        <dbReference type="Pfam" id="PF08450"/>
    </source>
</evidence>
<organism evidence="3 4">
    <name type="scientific">Terriglobus roseus (strain DSM 18391 / NRRL B-41598 / KBS 63)</name>
    <dbReference type="NCBI Taxonomy" id="926566"/>
    <lineage>
        <taxon>Bacteria</taxon>
        <taxon>Pseudomonadati</taxon>
        <taxon>Acidobacteriota</taxon>
        <taxon>Terriglobia</taxon>
        <taxon>Terriglobales</taxon>
        <taxon>Acidobacteriaceae</taxon>
        <taxon>Terriglobus</taxon>
    </lineage>
</organism>
<dbReference type="Proteomes" id="UP000006056">
    <property type="component" value="Chromosome"/>
</dbReference>
<dbReference type="InterPro" id="IPR013658">
    <property type="entry name" value="SGL"/>
</dbReference>
<dbReference type="OrthoDB" id="2633250at2"/>
<feature type="domain" description="SMP-30/Gluconolactonase/LRE-like region" evidence="2">
    <location>
        <begin position="58"/>
        <end position="314"/>
    </location>
</feature>
<dbReference type="KEGG" id="trs:Terro_1768"/>
<name>I3ZFP6_TERRK</name>
<dbReference type="Gene3D" id="2.120.10.30">
    <property type="entry name" value="TolB, C-terminal domain"/>
    <property type="match status" value="1"/>
</dbReference>
<sequence>MSVALAGCKAKQPAPAVVASPPAQAASASLEVVRLDAALDAVIAPGTKIEKVASGFVFAEGPMWHEGQLWFSDVAGNKMYAMTADGHTPVLIDHAGGLDSYPAGMPKGSNGMATDKDGSVLMTQHGVRRIARLDDHQKPTTFLDRFEGKRFNSPNDLVFAPDGSLWFTDPPYGLTGQDRDPAKELPFNGVYRYANGKLTAPIRELARPNGIGFTSDGKTLYVSNSGPEMYVERYDVNADGTVSKGTRFIEYPGSAPDVPDGLKLDSANNLWTSGPGGIRIISPAGKVLGQIKLPEVAANMAWADGGKTLYITASTSIYRLPVKTPGALPHYVK</sequence>
<dbReference type="SUPFAM" id="SSF63829">
    <property type="entry name" value="Calcium-dependent phosphotriesterase"/>
    <property type="match status" value="1"/>
</dbReference>
<dbReference type="STRING" id="926566.Terro_1768"/>
<dbReference type="AlphaFoldDB" id="I3ZFP6"/>
<gene>
    <name evidence="3" type="ordered locus">Terro_1768</name>
</gene>
<dbReference type="HOGENOM" id="CLU_036110_0_0_0"/>
<keyword evidence="1" id="KW-0378">Hydrolase</keyword>
<dbReference type="PANTHER" id="PTHR47572:SF4">
    <property type="entry name" value="LACTONASE DRP35"/>
    <property type="match status" value="1"/>
</dbReference>
<dbReference type="Pfam" id="PF08450">
    <property type="entry name" value="SGL"/>
    <property type="match status" value="1"/>
</dbReference>
<dbReference type="EMBL" id="CP003379">
    <property type="protein sequence ID" value="AFL88064.1"/>
    <property type="molecule type" value="Genomic_DNA"/>
</dbReference>
<dbReference type="PATRIC" id="fig|926566.3.peg.1742"/>
<evidence type="ECO:0000313" key="3">
    <source>
        <dbReference type="EMBL" id="AFL88064.1"/>
    </source>
</evidence>
<keyword evidence="4" id="KW-1185">Reference proteome</keyword>
<dbReference type="eggNOG" id="COG3386">
    <property type="taxonomic scope" value="Bacteria"/>
</dbReference>
<protein>
    <submittedName>
        <fullName evidence="3">Gluconolactonase</fullName>
    </submittedName>
</protein>
<proteinExistence type="predicted"/>
<dbReference type="InterPro" id="IPR051262">
    <property type="entry name" value="SMP-30/CGR1_Lactonase"/>
</dbReference>
<dbReference type="PANTHER" id="PTHR47572">
    <property type="entry name" value="LIPOPROTEIN-RELATED"/>
    <property type="match status" value="1"/>
</dbReference>
<accession>I3ZFP6</accession>